<name>Q30QQ7_SULDN</name>
<dbReference type="HAMAP" id="MF_02204">
    <property type="entry name" value="Pal"/>
    <property type="match status" value="1"/>
</dbReference>
<accession>Q30QQ7</accession>
<dbReference type="PANTHER" id="PTHR30329">
    <property type="entry name" value="STATOR ELEMENT OF FLAGELLAR MOTOR COMPLEX"/>
    <property type="match status" value="1"/>
</dbReference>
<evidence type="ECO:0000313" key="9">
    <source>
        <dbReference type="EMBL" id="ABB44674.1"/>
    </source>
</evidence>
<dbReference type="Pfam" id="PF00691">
    <property type="entry name" value="OmpA"/>
    <property type="match status" value="1"/>
</dbReference>
<keyword evidence="3 6" id="KW-0564">Palmitate</keyword>
<dbReference type="eggNOG" id="COG2885">
    <property type="taxonomic scope" value="Bacteria"/>
</dbReference>
<dbReference type="InterPro" id="IPR050330">
    <property type="entry name" value="Bact_OuterMem_StrucFunc"/>
</dbReference>
<dbReference type="PROSITE" id="PS51123">
    <property type="entry name" value="OMPA_2"/>
    <property type="match status" value="1"/>
</dbReference>
<dbReference type="CDD" id="cd07185">
    <property type="entry name" value="OmpA_C-like"/>
    <property type="match status" value="1"/>
</dbReference>
<dbReference type="SUPFAM" id="SSF103088">
    <property type="entry name" value="OmpA-like"/>
    <property type="match status" value="1"/>
</dbReference>
<dbReference type="PANTHER" id="PTHR30329:SF21">
    <property type="entry name" value="LIPOPROTEIN YIAD-RELATED"/>
    <property type="match status" value="1"/>
</dbReference>
<evidence type="ECO:0000256" key="3">
    <source>
        <dbReference type="ARBA" id="ARBA00023139"/>
    </source>
</evidence>
<dbReference type="InterPro" id="IPR036737">
    <property type="entry name" value="OmpA-like_sf"/>
</dbReference>
<keyword evidence="2 6" id="KW-0472">Membrane</keyword>
<protein>
    <recommendedName>
        <fullName evidence="6">Peptidoglycan-associated lipoprotein</fullName>
        <shortName evidence="6">PAL</shortName>
    </recommendedName>
</protein>
<feature type="compositionally biased region" description="Low complexity" evidence="7">
    <location>
        <begin position="37"/>
        <end position="52"/>
    </location>
</feature>
<organism evidence="9 10">
    <name type="scientific">Sulfurimonas denitrificans (strain ATCC 33889 / DSM 1251)</name>
    <name type="common">Thiomicrospira denitrificans (strain ATCC 33889 / DSM 1251)</name>
    <dbReference type="NCBI Taxonomy" id="326298"/>
    <lineage>
        <taxon>Bacteria</taxon>
        <taxon>Pseudomonadati</taxon>
        <taxon>Campylobacterota</taxon>
        <taxon>Epsilonproteobacteria</taxon>
        <taxon>Campylobacterales</taxon>
        <taxon>Sulfurimonadaceae</taxon>
        <taxon>Sulfurimonas</taxon>
    </lineage>
</organism>
<dbReference type="PRINTS" id="PR01021">
    <property type="entry name" value="OMPADOMAIN"/>
</dbReference>
<dbReference type="OrthoDB" id="9809164at2"/>
<dbReference type="Proteomes" id="UP000002714">
    <property type="component" value="Chromosome"/>
</dbReference>
<dbReference type="PROSITE" id="PS51257">
    <property type="entry name" value="PROKAR_LIPOPROTEIN"/>
    <property type="match status" value="1"/>
</dbReference>
<dbReference type="HOGENOM" id="CLU_016890_9_3_7"/>
<comment type="subcellular location">
    <subcellularLocation>
        <location evidence="6">Cell outer membrane</location>
        <topology evidence="6">Lipid-anchor</topology>
    </subcellularLocation>
</comment>
<reference evidence="9 10" key="1">
    <citation type="journal article" date="2008" name="Appl. Environ. Microbiol.">
        <title>Genome of the epsilonproteobacterial chemolithoautotroph Sulfurimonas denitrificans.</title>
        <authorList>
            <person name="Sievert S.M."/>
            <person name="Scott K.M."/>
            <person name="Klotz M.G."/>
            <person name="Chain P.S.G."/>
            <person name="Hauser L.J."/>
            <person name="Hemp J."/>
            <person name="Huegler M."/>
            <person name="Land M."/>
            <person name="Lapidus A."/>
            <person name="Larimer F.W."/>
            <person name="Lucas S."/>
            <person name="Malfatti S.A."/>
            <person name="Meyer F."/>
            <person name="Paulsen I.T."/>
            <person name="Ren Q."/>
            <person name="Simon J."/>
            <person name="Bailey K."/>
            <person name="Diaz E."/>
            <person name="Fitzpatrick K.A."/>
            <person name="Glover B."/>
            <person name="Gwatney N."/>
            <person name="Korajkic A."/>
            <person name="Long A."/>
            <person name="Mobberley J.M."/>
            <person name="Pantry S.N."/>
            <person name="Pazder G."/>
            <person name="Peterson S."/>
            <person name="Quintanilla J.D."/>
            <person name="Sprinkle R."/>
            <person name="Stephens J."/>
            <person name="Thomas P."/>
            <person name="Vaughn R."/>
            <person name="Weber M.J."/>
            <person name="Wooten L.L."/>
        </authorList>
    </citation>
    <scope>NUCLEOTIDE SEQUENCE [LARGE SCALE GENOMIC DNA]</scope>
    <source>
        <strain evidence="10">ATCC 33889 / DSM 1251</strain>
    </source>
</reference>
<dbReference type="GO" id="GO:0009279">
    <property type="term" value="C:cell outer membrane"/>
    <property type="evidence" value="ECO:0007669"/>
    <property type="project" value="UniProtKB-SubCell"/>
</dbReference>
<evidence type="ECO:0000256" key="2">
    <source>
        <dbReference type="ARBA" id="ARBA00023136"/>
    </source>
</evidence>
<keyword evidence="4 6" id="KW-0998">Cell outer membrane</keyword>
<dbReference type="KEGG" id="tdn:Suden_1397"/>
<evidence type="ECO:0000256" key="6">
    <source>
        <dbReference type="HAMAP-Rule" id="MF_02204"/>
    </source>
</evidence>
<sequence>MKSIVLASAVAALLVLSGCGDKDPQVDANDGAVAEQAAPAKSASSVKAPTSSNTETAAEYMARIEKELKTIYFDFDKFNIKADMQANLSTDASVAKSSASKFQLKLEGNCDEWGSDEYNFALGLKRAESVKKALVAEGVDANRISMVSFGESNPTCTDKTKECWAENRRVDFKLLP</sequence>
<gene>
    <name evidence="6" type="primary">pal</name>
    <name evidence="9" type="ordered locus">Suden_1397</name>
</gene>
<evidence type="ECO:0000256" key="4">
    <source>
        <dbReference type="ARBA" id="ARBA00023237"/>
    </source>
</evidence>
<feature type="region of interest" description="Disordered" evidence="7">
    <location>
        <begin position="27"/>
        <end position="52"/>
    </location>
</feature>
<dbReference type="AlphaFoldDB" id="Q30QQ7"/>
<dbReference type="InterPro" id="IPR039001">
    <property type="entry name" value="Pal"/>
</dbReference>
<evidence type="ECO:0000256" key="7">
    <source>
        <dbReference type="SAM" id="MobiDB-lite"/>
    </source>
</evidence>
<dbReference type="Gene3D" id="3.30.1330.60">
    <property type="entry name" value="OmpA-like domain"/>
    <property type="match status" value="1"/>
</dbReference>
<evidence type="ECO:0000256" key="1">
    <source>
        <dbReference type="ARBA" id="ARBA00022729"/>
    </source>
</evidence>
<dbReference type="EMBL" id="CP000153">
    <property type="protein sequence ID" value="ABB44674.1"/>
    <property type="molecule type" value="Genomic_DNA"/>
</dbReference>
<dbReference type="GO" id="GO:0051301">
    <property type="term" value="P:cell division"/>
    <property type="evidence" value="ECO:0007669"/>
    <property type="project" value="InterPro"/>
</dbReference>
<keyword evidence="10" id="KW-1185">Reference proteome</keyword>
<evidence type="ECO:0000256" key="5">
    <source>
        <dbReference type="ARBA" id="ARBA00023288"/>
    </source>
</evidence>
<dbReference type="RefSeq" id="WP_011373026.1">
    <property type="nucleotide sequence ID" value="NC_007575.1"/>
</dbReference>
<dbReference type="STRING" id="326298.Suden_1397"/>
<dbReference type="InterPro" id="IPR006665">
    <property type="entry name" value="OmpA-like"/>
</dbReference>
<proteinExistence type="inferred from homology"/>
<keyword evidence="5 6" id="KW-0449">Lipoprotein</keyword>
<comment type="similarity">
    <text evidence="6">Belongs to the Pal lipoprotein family.</text>
</comment>
<feature type="domain" description="OmpA-like" evidence="8">
    <location>
        <begin position="60"/>
        <end position="176"/>
    </location>
</feature>
<evidence type="ECO:0000259" key="8">
    <source>
        <dbReference type="PROSITE" id="PS51123"/>
    </source>
</evidence>
<evidence type="ECO:0000313" key="10">
    <source>
        <dbReference type="Proteomes" id="UP000002714"/>
    </source>
</evidence>
<dbReference type="InterPro" id="IPR006664">
    <property type="entry name" value="OMP_bac"/>
</dbReference>
<keyword evidence="1 6" id="KW-0732">Signal</keyword>